<dbReference type="GO" id="GO:0031047">
    <property type="term" value="P:regulatory ncRNA-mediated gene silencing"/>
    <property type="evidence" value="ECO:0007669"/>
    <property type="project" value="UniProtKB-KW"/>
</dbReference>
<keyword evidence="5 14" id="KW-0808">Transferase</keyword>
<dbReference type="Proteomes" id="UP000326354">
    <property type="component" value="Chromosome"/>
</dbReference>
<keyword evidence="15" id="KW-1185">Reference proteome</keyword>
<evidence type="ECO:0000256" key="7">
    <source>
        <dbReference type="ARBA" id="ARBA00022723"/>
    </source>
</evidence>
<proteinExistence type="inferred from homology"/>
<dbReference type="Gene3D" id="3.30.1610.20">
    <property type="entry name" value="Hen1, N-terminal domain"/>
    <property type="match status" value="1"/>
</dbReference>
<evidence type="ECO:0000256" key="8">
    <source>
        <dbReference type="ARBA" id="ARBA00022842"/>
    </source>
</evidence>
<dbReference type="Pfam" id="PF12623">
    <property type="entry name" value="Hen1_L"/>
    <property type="match status" value="1"/>
</dbReference>
<dbReference type="PANTHER" id="PTHR21404">
    <property type="entry name" value="HEN1"/>
    <property type="match status" value="1"/>
</dbReference>
<dbReference type="PANTHER" id="PTHR21404:SF3">
    <property type="entry name" value="SMALL RNA 2'-O-METHYLTRANSFERASE"/>
    <property type="match status" value="1"/>
</dbReference>
<dbReference type="CDD" id="cd02440">
    <property type="entry name" value="AdoMet_MTases"/>
    <property type="match status" value="1"/>
</dbReference>
<evidence type="ECO:0000256" key="3">
    <source>
        <dbReference type="ARBA" id="ARBA00021330"/>
    </source>
</evidence>
<accession>A0A5S9IKL4</accession>
<feature type="domain" description="Hen1 N-terminal" evidence="13">
    <location>
        <begin position="1"/>
        <end position="240"/>
    </location>
</feature>
<dbReference type="Pfam" id="PF13489">
    <property type="entry name" value="Methyltransf_23"/>
    <property type="match status" value="1"/>
</dbReference>
<dbReference type="EMBL" id="AP019860">
    <property type="protein sequence ID" value="BBM83603.1"/>
    <property type="molecule type" value="Genomic_DNA"/>
</dbReference>
<dbReference type="InterPro" id="IPR038546">
    <property type="entry name" value="Hen1_N_sf"/>
</dbReference>
<keyword evidence="4 14" id="KW-0489">Methyltransferase</keyword>
<dbReference type="SUPFAM" id="SSF53335">
    <property type="entry name" value="S-adenosyl-L-methionine-dependent methyltransferases"/>
    <property type="match status" value="1"/>
</dbReference>
<evidence type="ECO:0000256" key="11">
    <source>
        <dbReference type="ARBA" id="ARBA00035025"/>
    </source>
</evidence>
<evidence type="ECO:0000256" key="6">
    <source>
        <dbReference type="ARBA" id="ARBA00022691"/>
    </source>
</evidence>
<comment type="cofactor">
    <cofactor evidence="1">
        <name>Mg(2+)</name>
        <dbReference type="ChEBI" id="CHEBI:18420"/>
    </cofactor>
</comment>
<dbReference type="NCBIfam" id="TIGR04074">
    <property type="entry name" value="bacter_Hen1"/>
    <property type="match status" value="1"/>
</dbReference>
<protein>
    <recommendedName>
        <fullName evidence="3">Small RNA 2'-O-methyltransferase</fullName>
        <ecNumber evidence="11">2.1.1.386</ecNumber>
    </recommendedName>
</protein>
<comment type="catalytic activity">
    <reaction evidence="12">
        <text>small RNA 3'-end nucleotide + S-adenosyl-L-methionine = small RNA 3'-end 2'-O-methylnucleotide + S-adenosyl-L-homocysteine + H(+)</text>
        <dbReference type="Rhea" id="RHEA:37887"/>
        <dbReference type="Rhea" id="RHEA-COMP:10415"/>
        <dbReference type="Rhea" id="RHEA-COMP:10416"/>
        <dbReference type="ChEBI" id="CHEBI:15378"/>
        <dbReference type="ChEBI" id="CHEBI:57856"/>
        <dbReference type="ChEBI" id="CHEBI:59789"/>
        <dbReference type="ChEBI" id="CHEBI:74896"/>
        <dbReference type="ChEBI" id="CHEBI:74898"/>
        <dbReference type="EC" id="2.1.1.386"/>
    </reaction>
</comment>
<dbReference type="InterPro" id="IPR024740">
    <property type="entry name" value="Hen1_N"/>
</dbReference>
<dbReference type="GO" id="GO:0090486">
    <property type="term" value="F:small RNA 2'-O-methyltransferase activity"/>
    <property type="evidence" value="ECO:0007669"/>
    <property type="project" value="UniProtKB-EC"/>
</dbReference>
<evidence type="ECO:0000256" key="2">
    <source>
        <dbReference type="ARBA" id="ARBA00009026"/>
    </source>
</evidence>
<evidence type="ECO:0000313" key="14">
    <source>
        <dbReference type="EMBL" id="BBM83603.1"/>
    </source>
</evidence>
<evidence type="ECO:0000256" key="5">
    <source>
        <dbReference type="ARBA" id="ARBA00022679"/>
    </source>
</evidence>
<dbReference type="OrthoDB" id="626362at2"/>
<organism evidence="14 15">
    <name type="scientific">Uabimicrobium amorphum</name>
    <dbReference type="NCBI Taxonomy" id="2596890"/>
    <lineage>
        <taxon>Bacteria</taxon>
        <taxon>Pseudomonadati</taxon>
        <taxon>Planctomycetota</taxon>
        <taxon>Candidatus Uabimicrobiia</taxon>
        <taxon>Candidatus Uabimicrobiales</taxon>
        <taxon>Candidatus Uabimicrobiaceae</taxon>
        <taxon>Candidatus Uabimicrobium</taxon>
    </lineage>
</organism>
<dbReference type="InterPro" id="IPR026610">
    <property type="entry name" value="Hen1"/>
</dbReference>
<evidence type="ECO:0000313" key="15">
    <source>
        <dbReference type="Proteomes" id="UP000326354"/>
    </source>
</evidence>
<dbReference type="AlphaFoldDB" id="A0A5S9IKL4"/>
<dbReference type="GO" id="GO:0046872">
    <property type="term" value="F:metal ion binding"/>
    <property type="evidence" value="ECO:0007669"/>
    <property type="project" value="UniProtKB-KW"/>
</dbReference>
<evidence type="ECO:0000259" key="13">
    <source>
        <dbReference type="Pfam" id="PF12623"/>
    </source>
</evidence>
<dbReference type="GO" id="GO:0001510">
    <property type="term" value="P:RNA methylation"/>
    <property type="evidence" value="ECO:0007669"/>
    <property type="project" value="InterPro"/>
</dbReference>
<keyword evidence="9" id="KW-0694">RNA-binding</keyword>
<dbReference type="EC" id="2.1.1.386" evidence="11"/>
<keyword evidence="7" id="KW-0479">Metal-binding</keyword>
<evidence type="ECO:0000256" key="4">
    <source>
        <dbReference type="ARBA" id="ARBA00022603"/>
    </source>
</evidence>
<evidence type="ECO:0000256" key="10">
    <source>
        <dbReference type="ARBA" id="ARBA00023158"/>
    </source>
</evidence>
<dbReference type="Gene3D" id="3.40.50.150">
    <property type="entry name" value="Vaccinia Virus protein VP39"/>
    <property type="match status" value="1"/>
</dbReference>
<sequence length="453" mass="52535">MLLTISTTRPCATDIGYLFHKHPDKFQTFDFPYGKIHVFYPEAREDKCTLAVLLDINPIDLIRGKKSFAQFALKQYVNDRPYVASSFMSAAISKVLSSAMNGRCEARPELVEEKIPLSVTIPVLPARGAGDLIRKIFAPLDYEIEVQGHLLDEKFPQWGDSDYFTTTLKKVTTLREFLTHLYVLIPVLDNEKHYWVGKSEIDKLLTKGGKWLEEHPERDLILNRYLKYQKNLYFEALENFTEEDIVEAEKGPDDLHTIRLQEVLKEAKKTSARSVVDLGCGEGRMLELLLQEKQFNNILGMDAAARVLQIAEKRLYFEDMAPKQRERISLIQGALTYNDTRIYGYDLALLVEVIEHLDESRLQTFERVLFEFAQPKIVIVTTPNSEYNKLYAKLKDGFRHNDHRFEWTRKEFQQWGEKIANNYQYAVRFKGIGEEHAELGSPGQMGVFTFKWK</sequence>
<keyword evidence="10" id="KW-0943">RNA-mediated gene silencing</keyword>
<keyword evidence="6" id="KW-0949">S-adenosyl-L-methionine</keyword>
<comment type="similarity">
    <text evidence="2">Belongs to the methyltransferase superfamily. HEN1 family.</text>
</comment>
<keyword evidence="8" id="KW-0460">Magnesium</keyword>
<dbReference type="RefSeq" id="WP_151967797.1">
    <property type="nucleotide sequence ID" value="NZ_AP019860.1"/>
</dbReference>
<gene>
    <name evidence="14" type="ORF">UABAM_01956</name>
</gene>
<reference evidence="14 15" key="1">
    <citation type="submission" date="2019-08" db="EMBL/GenBank/DDBJ databases">
        <title>Complete genome sequence of Candidatus Uab amorphum.</title>
        <authorList>
            <person name="Shiratori T."/>
            <person name="Suzuki S."/>
            <person name="Kakizawa Y."/>
            <person name="Ishida K."/>
        </authorList>
    </citation>
    <scope>NUCLEOTIDE SEQUENCE [LARGE SCALE GENOMIC DNA]</scope>
    <source>
        <strain evidence="14 15">SRT547</strain>
    </source>
</reference>
<evidence type="ECO:0000256" key="1">
    <source>
        <dbReference type="ARBA" id="ARBA00001946"/>
    </source>
</evidence>
<dbReference type="InterPro" id="IPR024026">
    <property type="entry name" value="3'-RNA_MeTfrase_Hen1_bac"/>
</dbReference>
<dbReference type="GO" id="GO:0003723">
    <property type="term" value="F:RNA binding"/>
    <property type="evidence" value="ECO:0007669"/>
    <property type="project" value="UniProtKB-KW"/>
</dbReference>
<evidence type="ECO:0000256" key="9">
    <source>
        <dbReference type="ARBA" id="ARBA00022884"/>
    </source>
</evidence>
<evidence type="ECO:0000256" key="12">
    <source>
        <dbReference type="ARBA" id="ARBA00048418"/>
    </source>
</evidence>
<dbReference type="InterPro" id="IPR029063">
    <property type="entry name" value="SAM-dependent_MTases_sf"/>
</dbReference>
<dbReference type="KEGG" id="uam:UABAM_01956"/>
<name>A0A5S9IKL4_UABAM</name>